<name>A0A5D4XMU1_9GAMM</name>
<evidence type="ECO:0000256" key="4">
    <source>
        <dbReference type="PROSITE-ProRule" id="PRU00335"/>
    </source>
</evidence>
<gene>
    <name evidence="7" type="ORF">FZO89_06230</name>
</gene>
<dbReference type="OrthoDB" id="8535430at2"/>
<feature type="compositionally biased region" description="Low complexity" evidence="5">
    <location>
        <begin position="1"/>
        <end position="25"/>
    </location>
</feature>
<dbReference type="InterPro" id="IPR039536">
    <property type="entry name" value="TetR_C_Proteobacteria"/>
</dbReference>
<dbReference type="PRINTS" id="PR00455">
    <property type="entry name" value="HTHTETR"/>
</dbReference>
<dbReference type="Pfam" id="PF14246">
    <property type="entry name" value="TetR_C_7"/>
    <property type="match status" value="1"/>
</dbReference>
<protein>
    <submittedName>
        <fullName evidence="7">TetR/AcrR family transcriptional regulator</fullName>
    </submittedName>
</protein>
<evidence type="ECO:0000256" key="2">
    <source>
        <dbReference type="ARBA" id="ARBA00023125"/>
    </source>
</evidence>
<dbReference type="InterPro" id="IPR001647">
    <property type="entry name" value="HTH_TetR"/>
</dbReference>
<keyword evidence="8" id="KW-1185">Reference proteome</keyword>
<evidence type="ECO:0000313" key="8">
    <source>
        <dbReference type="Proteomes" id="UP000324973"/>
    </source>
</evidence>
<dbReference type="SUPFAM" id="SSF46689">
    <property type="entry name" value="Homeodomain-like"/>
    <property type="match status" value="1"/>
</dbReference>
<evidence type="ECO:0000313" key="7">
    <source>
        <dbReference type="EMBL" id="TYT25879.1"/>
    </source>
</evidence>
<reference evidence="7 8" key="1">
    <citation type="submission" date="2019-08" db="EMBL/GenBank/DDBJ databases">
        <title>Luteimonas viscosus sp. nov., isolated from soil of a sunflower field.</title>
        <authorList>
            <person name="Jianli Z."/>
            <person name="Ying Z."/>
        </authorList>
    </citation>
    <scope>NUCLEOTIDE SEQUENCE [LARGE SCALE GENOMIC DNA]</scope>
    <source>
        <strain evidence="7 8">XBU10</strain>
    </source>
</reference>
<dbReference type="SUPFAM" id="SSF48498">
    <property type="entry name" value="Tetracyclin repressor-like, C-terminal domain"/>
    <property type="match status" value="1"/>
</dbReference>
<dbReference type="AlphaFoldDB" id="A0A5D4XMU1"/>
<feature type="DNA-binding region" description="H-T-H motif" evidence="4">
    <location>
        <begin position="53"/>
        <end position="72"/>
    </location>
</feature>
<dbReference type="Gene3D" id="1.10.10.60">
    <property type="entry name" value="Homeodomain-like"/>
    <property type="match status" value="1"/>
</dbReference>
<dbReference type="FunFam" id="1.10.10.60:FF:000141">
    <property type="entry name" value="TetR family transcriptional regulator"/>
    <property type="match status" value="1"/>
</dbReference>
<comment type="caution">
    <text evidence="7">The sequence shown here is derived from an EMBL/GenBank/DDBJ whole genome shotgun (WGS) entry which is preliminary data.</text>
</comment>
<dbReference type="PROSITE" id="PS50977">
    <property type="entry name" value="HTH_TETR_2"/>
    <property type="match status" value="1"/>
</dbReference>
<dbReference type="Gene3D" id="1.10.357.10">
    <property type="entry name" value="Tetracycline Repressor, domain 2"/>
    <property type="match status" value="1"/>
</dbReference>
<dbReference type="EMBL" id="VTFT01000001">
    <property type="protein sequence ID" value="TYT25879.1"/>
    <property type="molecule type" value="Genomic_DNA"/>
</dbReference>
<accession>A0A5D4XMU1</accession>
<evidence type="ECO:0000259" key="6">
    <source>
        <dbReference type="PROSITE" id="PS50977"/>
    </source>
</evidence>
<evidence type="ECO:0000256" key="1">
    <source>
        <dbReference type="ARBA" id="ARBA00023015"/>
    </source>
</evidence>
<keyword evidence="3" id="KW-0804">Transcription</keyword>
<proteinExistence type="predicted"/>
<keyword evidence="1" id="KW-0805">Transcription regulation</keyword>
<dbReference type="RefSeq" id="WP_149102429.1">
    <property type="nucleotide sequence ID" value="NZ_VTFT01000001.1"/>
</dbReference>
<keyword evidence="2 4" id="KW-0238">DNA-binding</keyword>
<dbReference type="PANTHER" id="PTHR30055">
    <property type="entry name" value="HTH-TYPE TRANSCRIPTIONAL REGULATOR RUTR"/>
    <property type="match status" value="1"/>
</dbReference>
<sequence length="229" mass="24671">MSLKLPPSAATPASATGPRPAAGPGRPKDLAKRAAILDAAARMFTQHGFEGASMDQIAAEAGVSKLTVYSHFGDKEALFGEAVRVVCASLMPDDLFVADPSAPLRSQLSDIAKAFFAMITSDEALATHRMMMTPGSDERVRQMFWQAGPERTQRAFASFLEARVARGDLDVPDLQRAARQFFALLKGDLHTRMACGLCERPDAAGVDTHVEATVDMFLRAYASRTPVQT</sequence>
<feature type="region of interest" description="Disordered" evidence="5">
    <location>
        <begin position="1"/>
        <end position="28"/>
    </location>
</feature>
<dbReference type="InterPro" id="IPR050109">
    <property type="entry name" value="HTH-type_TetR-like_transc_reg"/>
</dbReference>
<evidence type="ECO:0000256" key="5">
    <source>
        <dbReference type="SAM" id="MobiDB-lite"/>
    </source>
</evidence>
<dbReference type="GO" id="GO:0003700">
    <property type="term" value="F:DNA-binding transcription factor activity"/>
    <property type="evidence" value="ECO:0007669"/>
    <property type="project" value="TreeGrafter"/>
</dbReference>
<dbReference type="GO" id="GO:0000976">
    <property type="term" value="F:transcription cis-regulatory region binding"/>
    <property type="evidence" value="ECO:0007669"/>
    <property type="project" value="TreeGrafter"/>
</dbReference>
<dbReference type="InterPro" id="IPR036271">
    <property type="entry name" value="Tet_transcr_reg_TetR-rel_C_sf"/>
</dbReference>
<dbReference type="Proteomes" id="UP000324973">
    <property type="component" value="Unassembled WGS sequence"/>
</dbReference>
<organism evidence="7 8">
    <name type="scientific">Luteimonas viscosa</name>
    <dbReference type="NCBI Taxonomy" id="1132694"/>
    <lineage>
        <taxon>Bacteria</taxon>
        <taxon>Pseudomonadati</taxon>
        <taxon>Pseudomonadota</taxon>
        <taxon>Gammaproteobacteria</taxon>
        <taxon>Lysobacterales</taxon>
        <taxon>Lysobacteraceae</taxon>
        <taxon>Luteimonas</taxon>
    </lineage>
</organism>
<dbReference type="PANTHER" id="PTHR30055:SF146">
    <property type="entry name" value="HTH-TYPE TRANSCRIPTIONAL DUAL REGULATOR CECR"/>
    <property type="match status" value="1"/>
</dbReference>
<evidence type="ECO:0000256" key="3">
    <source>
        <dbReference type="ARBA" id="ARBA00023163"/>
    </source>
</evidence>
<dbReference type="Pfam" id="PF00440">
    <property type="entry name" value="TetR_N"/>
    <property type="match status" value="1"/>
</dbReference>
<dbReference type="InterPro" id="IPR009057">
    <property type="entry name" value="Homeodomain-like_sf"/>
</dbReference>
<feature type="domain" description="HTH tetR-type" evidence="6">
    <location>
        <begin position="30"/>
        <end position="90"/>
    </location>
</feature>